<dbReference type="EMBL" id="VCHE01000183">
    <property type="protein sequence ID" value="KAB2569590.1"/>
    <property type="molecule type" value="Genomic_DNA"/>
</dbReference>
<protein>
    <submittedName>
        <fullName evidence="1">Uncharacterized protein</fullName>
    </submittedName>
</protein>
<evidence type="ECO:0000313" key="1">
    <source>
        <dbReference type="EMBL" id="KAB2569590.1"/>
    </source>
</evidence>
<comment type="caution">
    <text evidence="1">The sequence shown here is derived from an EMBL/GenBank/DDBJ whole genome shotgun (WGS) entry which is preliminary data.</text>
</comment>
<gene>
    <name evidence="1" type="ORF">DBV05_g11730</name>
</gene>
<name>A0A5N5CW60_9PEZI</name>
<dbReference type="PANTHER" id="PTHR38797:SF4">
    <property type="entry name" value="NUCLEAR PORE COMPLEX PROTEIN NUP85"/>
    <property type="match status" value="1"/>
</dbReference>
<evidence type="ECO:0000313" key="2">
    <source>
        <dbReference type="Proteomes" id="UP000325902"/>
    </source>
</evidence>
<dbReference type="InterPro" id="IPR053204">
    <property type="entry name" value="Oxopyrrolidines_Biosynth-assoc"/>
</dbReference>
<sequence>MSLNLSITFPEDESEDWSLEHKTRDILIPYLQPTSQTSPAATAIDLIALCQSEAEKQNLAQRALGEGFWHMTWEIVFKLAEQIPAAHTSQDRLVALIRALGDADVQPPNPYAELPHMGIVLSERFHRKQFLPWADNQLSSFLCFTYCSGPFTDAARPPTEVSTAPPAPGTGLDQSQWKNLNALSARLCQAGIVVRSSDAIIAIAEALEKRPDPRSRAYQARDPLLNFHVPIAADWIIRCAEQLYAVVRSGEVEGAGCPWKKRRGIFKERWSFWKEQFVEIAEREEACEEGIKEVARKAAERMDEVERDGWGHSEIRSQ</sequence>
<dbReference type="AlphaFoldDB" id="A0A5N5CW60"/>
<organism evidence="1 2">
    <name type="scientific">Lasiodiplodia theobromae</name>
    <dbReference type="NCBI Taxonomy" id="45133"/>
    <lineage>
        <taxon>Eukaryota</taxon>
        <taxon>Fungi</taxon>
        <taxon>Dikarya</taxon>
        <taxon>Ascomycota</taxon>
        <taxon>Pezizomycotina</taxon>
        <taxon>Dothideomycetes</taxon>
        <taxon>Dothideomycetes incertae sedis</taxon>
        <taxon>Botryosphaeriales</taxon>
        <taxon>Botryosphaeriaceae</taxon>
        <taxon>Lasiodiplodia</taxon>
    </lineage>
</organism>
<accession>A0A5N5CW60</accession>
<dbReference type="PANTHER" id="PTHR38797">
    <property type="entry name" value="NUCLEAR PORE COMPLEX PROTEIN NUP85-RELATED"/>
    <property type="match status" value="1"/>
</dbReference>
<dbReference type="OrthoDB" id="3350591at2759"/>
<keyword evidence="2" id="KW-1185">Reference proteome</keyword>
<reference evidence="1 2" key="1">
    <citation type="journal article" date="2019" name="Sci. Rep.">
        <title>A multi-omics analysis of the grapevine pathogen Lasiodiplodia theobromae reveals that temperature affects the expression of virulence- and pathogenicity-related genes.</title>
        <authorList>
            <person name="Felix C."/>
            <person name="Meneses R."/>
            <person name="Goncalves M.F.M."/>
            <person name="Tilleman L."/>
            <person name="Duarte A.S."/>
            <person name="Jorrin-Novo J.V."/>
            <person name="Van de Peer Y."/>
            <person name="Deforce D."/>
            <person name="Van Nieuwerburgh F."/>
            <person name="Esteves A.C."/>
            <person name="Alves A."/>
        </authorList>
    </citation>
    <scope>NUCLEOTIDE SEQUENCE [LARGE SCALE GENOMIC DNA]</scope>
    <source>
        <strain evidence="1 2">LA-SOL3</strain>
    </source>
</reference>
<dbReference type="Pfam" id="PF12311">
    <property type="entry name" value="DUF3632"/>
    <property type="match status" value="1"/>
</dbReference>
<proteinExistence type="predicted"/>
<dbReference type="Proteomes" id="UP000325902">
    <property type="component" value="Unassembled WGS sequence"/>
</dbReference>
<dbReference type="InterPro" id="IPR022085">
    <property type="entry name" value="OpdG"/>
</dbReference>